<dbReference type="EMBL" id="LUGM01000002">
    <property type="protein sequence ID" value="KYH14071.1"/>
    <property type="molecule type" value="Genomic_DNA"/>
</dbReference>
<evidence type="ECO:0000313" key="5">
    <source>
        <dbReference type="Proteomes" id="UP000075418"/>
    </source>
</evidence>
<accession>A0A151A3P9</accession>
<name>A0A151A3P9_9STAP</name>
<dbReference type="Proteomes" id="UP000706163">
    <property type="component" value="Unassembled WGS sequence"/>
</dbReference>
<feature type="transmembrane region" description="Helical" evidence="1">
    <location>
        <begin position="34"/>
        <end position="51"/>
    </location>
</feature>
<dbReference type="GeneID" id="69903822"/>
<reference evidence="4 5" key="1">
    <citation type="submission" date="2016-02" db="EMBL/GenBank/DDBJ databases">
        <title>Draft genome sequence of hydrocarbon degrading Staphylococcus saprophyticus Strain CNV2, isolated from crude-oil contaminated soil from Noonmati Oil Refinery, Guwahati, Assam, India.</title>
        <authorList>
            <person name="Mukherjee A."/>
            <person name="Chettri B."/>
            <person name="Langpoklakpam J."/>
            <person name="Singh A.K."/>
            <person name="Chattopadhyay D.J."/>
        </authorList>
    </citation>
    <scope>NUCLEOTIDE SEQUENCE [LARGE SCALE GENOMIC DNA]</scope>
    <source>
        <strain evidence="4 5">CNV2</strain>
    </source>
</reference>
<sequence length="71" mass="7756">MVLTILIGAIAAVFIAYNLVDKQEKNGSISSKQIVLSITCVVIAVMVGSFLDNLDVFYQEFQHSITAVDSY</sequence>
<dbReference type="OrthoDB" id="2394721at2"/>
<accession>A0A2T4RD58</accession>
<dbReference type="Proteomes" id="UP000321040">
    <property type="component" value="Unassembled WGS sequence"/>
</dbReference>
<gene>
    <name evidence="4" type="ORF">A0131_04560</name>
    <name evidence="3" type="ORF">K8V85_01645</name>
    <name evidence="2" type="ORF">SKL01_11900</name>
</gene>
<comment type="caution">
    <text evidence="4">The sequence shown here is derived from an EMBL/GenBank/DDBJ whole genome shotgun (WGS) entry which is preliminary data.</text>
</comment>
<dbReference type="EMBL" id="DYVT01000018">
    <property type="protein sequence ID" value="HJF66992.1"/>
    <property type="molecule type" value="Genomic_DNA"/>
</dbReference>
<proteinExistence type="predicted"/>
<dbReference type="AlphaFoldDB" id="A0A151A3P9"/>
<dbReference type="Proteomes" id="UP000075418">
    <property type="component" value="Unassembled WGS sequence"/>
</dbReference>
<protein>
    <submittedName>
        <fullName evidence="4">Uncharacterized protein</fullName>
    </submittedName>
</protein>
<evidence type="ECO:0000256" key="1">
    <source>
        <dbReference type="SAM" id="Phobius"/>
    </source>
</evidence>
<organism evidence="4 5">
    <name type="scientific">Staphylococcus kloosii</name>
    <dbReference type="NCBI Taxonomy" id="29384"/>
    <lineage>
        <taxon>Bacteria</taxon>
        <taxon>Bacillati</taxon>
        <taxon>Bacillota</taxon>
        <taxon>Bacilli</taxon>
        <taxon>Bacillales</taxon>
        <taxon>Staphylococcaceae</taxon>
        <taxon>Staphylococcus</taxon>
    </lineage>
</organism>
<dbReference type="EMBL" id="BKAQ01000008">
    <property type="protein sequence ID" value="GEP82012.1"/>
    <property type="molecule type" value="Genomic_DNA"/>
</dbReference>
<evidence type="ECO:0000313" key="6">
    <source>
        <dbReference type="Proteomes" id="UP000321040"/>
    </source>
</evidence>
<evidence type="ECO:0000313" key="4">
    <source>
        <dbReference type="EMBL" id="KYH14071.1"/>
    </source>
</evidence>
<evidence type="ECO:0000313" key="2">
    <source>
        <dbReference type="EMBL" id="GEP82012.1"/>
    </source>
</evidence>
<dbReference type="KEGG" id="skl:C7J89_00595"/>
<dbReference type="RefSeq" id="WP_061854294.1">
    <property type="nucleotide sequence ID" value="NZ_BKAQ01000008.1"/>
</dbReference>
<evidence type="ECO:0000313" key="3">
    <source>
        <dbReference type="EMBL" id="HJF66992.1"/>
    </source>
</evidence>
<reference evidence="3" key="3">
    <citation type="journal article" date="2021" name="PeerJ">
        <title>Extensive microbial diversity within the chicken gut microbiome revealed by metagenomics and culture.</title>
        <authorList>
            <person name="Gilroy R."/>
            <person name="Ravi A."/>
            <person name="Getino M."/>
            <person name="Pursley I."/>
            <person name="Horton D.L."/>
            <person name="Alikhan N.F."/>
            <person name="Baker D."/>
            <person name="Gharbi K."/>
            <person name="Hall N."/>
            <person name="Watson M."/>
            <person name="Adriaenssens E.M."/>
            <person name="Foster-Nyarko E."/>
            <person name="Jarju S."/>
            <person name="Secka A."/>
            <person name="Antonio M."/>
            <person name="Oren A."/>
            <person name="Chaudhuri R.R."/>
            <person name="La Ragione R."/>
            <person name="Hildebrand F."/>
            <person name="Pallen M.J."/>
        </authorList>
    </citation>
    <scope>NUCLEOTIDE SEQUENCE</scope>
    <source>
        <strain evidence="3">CHK149-3286</strain>
    </source>
</reference>
<keyword evidence="6" id="KW-1185">Reference proteome</keyword>
<keyword evidence="1" id="KW-0472">Membrane</keyword>
<keyword evidence="1" id="KW-1133">Transmembrane helix</keyword>
<reference evidence="3" key="4">
    <citation type="submission" date="2021-09" db="EMBL/GenBank/DDBJ databases">
        <authorList>
            <person name="Gilroy R."/>
        </authorList>
    </citation>
    <scope>NUCLEOTIDE SEQUENCE</scope>
    <source>
        <strain evidence="3">CHK149-3286</strain>
    </source>
</reference>
<keyword evidence="1" id="KW-0812">Transmembrane</keyword>
<reference evidence="2 6" key="2">
    <citation type="submission" date="2019-07" db="EMBL/GenBank/DDBJ databases">
        <title>Whole genome shotgun sequence of Staphylococcus kloosii NBRC 109624.</title>
        <authorList>
            <person name="Hosoyama A."/>
            <person name="Uohara A."/>
            <person name="Ohji S."/>
            <person name="Ichikawa N."/>
        </authorList>
    </citation>
    <scope>NUCLEOTIDE SEQUENCE [LARGE SCALE GENOMIC DNA]</scope>
    <source>
        <strain evidence="2 6">NBRC 109624</strain>
    </source>
</reference>